<dbReference type="EMBL" id="DVLT01000036">
    <property type="protein sequence ID" value="HIU02618.1"/>
    <property type="molecule type" value="Genomic_DNA"/>
</dbReference>
<reference evidence="9" key="2">
    <citation type="journal article" date="2021" name="PeerJ">
        <title>Extensive microbial diversity within the chicken gut microbiome revealed by metagenomics and culture.</title>
        <authorList>
            <person name="Gilroy R."/>
            <person name="Ravi A."/>
            <person name="Getino M."/>
            <person name="Pursley I."/>
            <person name="Horton D.L."/>
            <person name="Alikhan N.F."/>
            <person name="Baker D."/>
            <person name="Gharbi K."/>
            <person name="Hall N."/>
            <person name="Watson M."/>
            <person name="Adriaenssens E.M."/>
            <person name="Foster-Nyarko E."/>
            <person name="Jarju S."/>
            <person name="Secka A."/>
            <person name="Antonio M."/>
            <person name="Oren A."/>
            <person name="Chaudhuri R.R."/>
            <person name="La Ragione R."/>
            <person name="Hildebrand F."/>
            <person name="Pallen M.J."/>
        </authorList>
    </citation>
    <scope>NUCLEOTIDE SEQUENCE</scope>
    <source>
        <strain evidence="9">CHK187-14744</strain>
    </source>
</reference>
<comment type="caution">
    <text evidence="9">The sequence shown here is derived from an EMBL/GenBank/DDBJ whole genome shotgun (WGS) entry which is preliminary data.</text>
</comment>
<keyword evidence="4 8" id="KW-0812">Transmembrane</keyword>
<dbReference type="InterPro" id="IPR024194">
    <property type="entry name" value="Ac/AlaTfrase_AlgI/DltB"/>
</dbReference>
<dbReference type="PIRSF" id="PIRSF500217">
    <property type="entry name" value="AlgI"/>
    <property type="match status" value="1"/>
</dbReference>
<evidence type="ECO:0000256" key="1">
    <source>
        <dbReference type="ARBA" id="ARBA00004651"/>
    </source>
</evidence>
<evidence type="ECO:0000313" key="9">
    <source>
        <dbReference type="EMBL" id="HIU02618.1"/>
    </source>
</evidence>
<feature type="transmembrane region" description="Helical" evidence="8">
    <location>
        <begin position="464"/>
        <end position="480"/>
    </location>
</feature>
<keyword evidence="3 7" id="KW-1003">Cell membrane</keyword>
<evidence type="ECO:0000256" key="6">
    <source>
        <dbReference type="ARBA" id="ARBA00023136"/>
    </source>
</evidence>
<keyword evidence="7" id="KW-0808">Transferase</keyword>
<proteinExistence type="inferred from homology"/>
<feature type="transmembrane region" description="Helical" evidence="8">
    <location>
        <begin position="6"/>
        <end position="23"/>
    </location>
</feature>
<dbReference type="PANTHER" id="PTHR13285">
    <property type="entry name" value="ACYLTRANSFERASE"/>
    <property type="match status" value="1"/>
</dbReference>
<keyword evidence="7" id="KW-0012">Acyltransferase</keyword>
<feature type="transmembrane region" description="Helical" evidence="8">
    <location>
        <begin position="501"/>
        <end position="521"/>
    </location>
</feature>
<dbReference type="Proteomes" id="UP000824164">
    <property type="component" value="Unassembled WGS sequence"/>
</dbReference>
<feature type="transmembrane region" description="Helical" evidence="8">
    <location>
        <begin position="142"/>
        <end position="163"/>
    </location>
</feature>
<evidence type="ECO:0000256" key="8">
    <source>
        <dbReference type="SAM" id="Phobius"/>
    </source>
</evidence>
<name>A0A9D1HG67_9FIRM</name>
<feature type="transmembrane region" description="Helical" evidence="8">
    <location>
        <begin position="99"/>
        <end position="122"/>
    </location>
</feature>
<keyword evidence="6 7" id="KW-0472">Membrane</keyword>
<reference evidence="9" key="1">
    <citation type="submission" date="2020-10" db="EMBL/GenBank/DDBJ databases">
        <authorList>
            <person name="Gilroy R."/>
        </authorList>
    </citation>
    <scope>NUCLEOTIDE SEQUENCE</scope>
    <source>
        <strain evidence="9">CHK187-14744</strain>
    </source>
</reference>
<evidence type="ECO:0000256" key="7">
    <source>
        <dbReference type="PIRNR" id="PIRNR016636"/>
    </source>
</evidence>
<evidence type="ECO:0000256" key="5">
    <source>
        <dbReference type="ARBA" id="ARBA00022989"/>
    </source>
</evidence>
<dbReference type="InterPro" id="IPR051085">
    <property type="entry name" value="MB_O-acyltransferase"/>
</dbReference>
<sequence length="530" mass="59963">MSSYVSIAYLVLFLPAVILLYGISPRRIRPYVLLLSSYAFFWSISGKLLIYLLLSTFSIHHTGAWLALVQTERKGVLLQADKGGKKAIRTAYQKKLRRIVAFSVCLHIGILIVLKYSSFLGGNINALFSALHIPVAFTIPKYAVPIGLSFFTLQAVSYIFDVYREKIPADKHLGRLALFMAFFPQIMEGPICRYQDTALQLFKGAPISYQNLTRGIQRILFGLLKKIVIADRLNVFIQNVFNGYAAYDGGIIALAAVLYTCQLYMEFSGTMDVVIASAEIFGITLPENFRQPFFSRTISEFWQRWHITLGTWFKDYIFYPLSMAKPLKKLTSRARKKLGNHFGPLIAGSAALFAVWLCNGLWHGAGWNYIFFGMYHFAFILTGNIIEPLSRRITGSLHIRRDSFPWMAIQILRTGILVCIGELFFRANGLAAGLAMFKIMITDFSLASIQNGTVFTLGMDKRDFLITLIAVMIVFVNSILKERGILPRQWLVTCRLPLRWAVYYGLILFVIIFGAYGTGYVPVDPIYANF</sequence>
<dbReference type="GO" id="GO:0016746">
    <property type="term" value="F:acyltransferase activity"/>
    <property type="evidence" value="ECO:0007669"/>
    <property type="project" value="UniProtKB-KW"/>
</dbReference>
<dbReference type="InterPro" id="IPR028362">
    <property type="entry name" value="AlgI"/>
</dbReference>
<dbReference type="InterPro" id="IPR004299">
    <property type="entry name" value="MBOAT_fam"/>
</dbReference>
<comment type="similarity">
    <text evidence="2 7">Belongs to the membrane-bound acyltransferase family.</text>
</comment>
<dbReference type="PIRSF" id="PIRSF016636">
    <property type="entry name" value="AlgI_DltB"/>
    <property type="match status" value="1"/>
</dbReference>
<evidence type="ECO:0000256" key="3">
    <source>
        <dbReference type="ARBA" id="ARBA00022475"/>
    </source>
</evidence>
<keyword evidence="5 8" id="KW-1133">Transmembrane helix</keyword>
<accession>A0A9D1HG67</accession>
<organism evidence="9 10">
    <name type="scientific">Candidatus Onthocola gallistercoris</name>
    <dbReference type="NCBI Taxonomy" id="2840876"/>
    <lineage>
        <taxon>Bacteria</taxon>
        <taxon>Bacillati</taxon>
        <taxon>Bacillota</taxon>
        <taxon>Bacilli</taxon>
        <taxon>Candidatus Onthocola</taxon>
    </lineage>
</organism>
<gene>
    <name evidence="9" type="ORF">IAB63_05135</name>
</gene>
<feature type="transmembrane region" description="Helical" evidence="8">
    <location>
        <begin position="368"/>
        <end position="386"/>
    </location>
</feature>
<dbReference type="GO" id="GO:0042121">
    <property type="term" value="P:alginic acid biosynthetic process"/>
    <property type="evidence" value="ECO:0007669"/>
    <property type="project" value="InterPro"/>
</dbReference>
<feature type="transmembrane region" description="Helical" evidence="8">
    <location>
        <begin position="342"/>
        <end position="362"/>
    </location>
</feature>
<comment type="subcellular location">
    <subcellularLocation>
        <location evidence="1">Cell membrane</location>
        <topology evidence="1">Multi-pass membrane protein</topology>
    </subcellularLocation>
</comment>
<evidence type="ECO:0000256" key="4">
    <source>
        <dbReference type="ARBA" id="ARBA00022692"/>
    </source>
</evidence>
<dbReference type="Pfam" id="PF03062">
    <property type="entry name" value="MBOAT"/>
    <property type="match status" value="1"/>
</dbReference>
<protein>
    <submittedName>
        <fullName evidence="9">MBOAT family protein</fullName>
    </submittedName>
</protein>
<dbReference type="AlphaFoldDB" id="A0A9D1HG67"/>
<dbReference type="PANTHER" id="PTHR13285:SF18">
    <property type="entry name" value="PROTEIN-CYSTEINE N-PALMITOYLTRANSFERASE RASP"/>
    <property type="match status" value="1"/>
</dbReference>
<dbReference type="GO" id="GO:0005886">
    <property type="term" value="C:plasma membrane"/>
    <property type="evidence" value="ECO:0007669"/>
    <property type="project" value="UniProtKB-SubCell"/>
</dbReference>
<evidence type="ECO:0000313" key="10">
    <source>
        <dbReference type="Proteomes" id="UP000824164"/>
    </source>
</evidence>
<evidence type="ECO:0000256" key="2">
    <source>
        <dbReference type="ARBA" id="ARBA00010323"/>
    </source>
</evidence>